<evidence type="ECO:0000256" key="1">
    <source>
        <dbReference type="PIRSR" id="PIRSR640198-1"/>
    </source>
</evidence>
<dbReference type="Pfam" id="PF02661">
    <property type="entry name" value="Fic"/>
    <property type="match status" value="1"/>
</dbReference>
<feature type="binding site" evidence="2">
    <location>
        <begin position="224"/>
        <end position="231"/>
    </location>
    <ligand>
        <name>ATP</name>
        <dbReference type="ChEBI" id="CHEBI:30616"/>
    </ligand>
</feature>
<feature type="domain" description="Fido" evidence="3">
    <location>
        <begin position="134"/>
        <end position="283"/>
    </location>
</feature>
<gene>
    <name evidence="4" type="ORF">Prum_065040</name>
</gene>
<dbReference type="RefSeq" id="WP_173079639.1">
    <property type="nucleotide sequence ID" value="NZ_BAABJB010000005.1"/>
</dbReference>
<evidence type="ECO:0000313" key="4">
    <source>
        <dbReference type="EMBL" id="GFJ92862.1"/>
    </source>
</evidence>
<reference evidence="4 5" key="2">
    <citation type="submission" date="2020-03" db="EMBL/GenBank/DDBJ databases">
        <authorList>
            <person name="Ichikawa N."/>
            <person name="Kimura A."/>
            <person name="Kitahashi Y."/>
            <person name="Uohara A."/>
        </authorList>
    </citation>
    <scope>NUCLEOTIDE SEQUENCE [LARGE SCALE GENOMIC DNA]</scope>
    <source>
        <strain evidence="4 5">NBRC 108638</strain>
    </source>
</reference>
<dbReference type="InterPro" id="IPR025758">
    <property type="entry name" value="Fic/DOC_N"/>
</dbReference>
<reference evidence="4 5" key="1">
    <citation type="submission" date="2020-03" db="EMBL/GenBank/DDBJ databases">
        <title>Whole genome shotgun sequence of Phytohabitans rumicis NBRC 108638.</title>
        <authorList>
            <person name="Komaki H."/>
            <person name="Tamura T."/>
        </authorList>
    </citation>
    <scope>NUCLEOTIDE SEQUENCE [LARGE SCALE GENOMIC DNA]</scope>
    <source>
        <strain evidence="4 5">NBRC 108638</strain>
    </source>
</reference>
<dbReference type="Pfam" id="PF13784">
    <property type="entry name" value="Fic_N"/>
    <property type="match status" value="1"/>
</dbReference>
<dbReference type="PANTHER" id="PTHR13504">
    <property type="entry name" value="FIDO DOMAIN-CONTAINING PROTEIN DDB_G0283145"/>
    <property type="match status" value="1"/>
</dbReference>
<keyword evidence="5" id="KW-1185">Reference proteome</keyword>
<dbReference type="Proteomes" id="UP000482960">
    <property type="component" value="Unassembled WGS sequence"/>
</dbReference>
<dbReference type="AlphaFoldDB" id="A0A6V8L6I7"/>
<organism evidence="4 5">
    <name type="scientific">Phytohabitans rumicis</name>
    <dbReference type="NCBI Taxonomy" id="1076125"/>
    <lineage>
        <taxon>Bacteria</taxon>
        <taxon>Bacillati</taxon>
        <taxon>Actinomycetota</taxon>
        <taxon>Actinomycetes</taxon>
        <taxon>Micromonosporales</taxon>
        <taxon>Micromonosporaceae</taxon>
    </lineage>
</organism>
<dbReference type="InterPro" id="IPR040198">
    <property type="entry name" value="Fido_containing"/>
</dbReference>
<evidence type="ECO:0000313" key="5">
    <source>
        <dbReference type="Proteomes" id="UP000482960"/>
    </source>
</evidence>
<dbReference type="GO" id="GO:0005524">
    <property type="term" value="F:ATP binding"/>
    <property type="evidence" value="ECO:0007669"/>
    <property type="project" value="UniProtKB-KW"/>
</dbReference>
<feature type="active site" evidence="1">
    <location>
        <position position="220"/>
    </location>
</feature>
<dbReference type="PROSITE" id="PS51459">
    <property type="entry name" value="FIDO"/>
    <property type="match status" value="1"/>
</dbReference>
<name>A0A6V8L6I7_9ACTN</name>
<evidence type="ECO:0000256" key="2">
    <source>
        <dbReference type="PIRSR" id="PIRSR640198-2"/>
    </source>
</evidence>
<dbReference type="InterPro" id="IPR036597">
    <property type="entry name" value="Fido-like_dom_sf"/>
</dbReference>
<dbReference type="InterPro" id="IPR003812">
    <property type="entry name" value="Fido"/>
</dbReference>
<evidence type="ECO:0000259" key="3">
    <source>
        <dbReference type="PROSITE" id="PS51459"/>
    </source>
</evidence>
<accession>A0A6V8L6I7</accession>
<dbReference type="SUPFAM" id="SSF140931">
    <property type="entry name" value="Fic-like"/>
    <property type="match status" value="1"/>
</dbReference>
<sequence length="488" mass="53798">MGRWEEAAWAPDLAAPGGRRARQGFTYRAYIPDALDADGLMFSAATAADIADAEAAIAVADHGRHLVAMETLARLLLRSESVASSRIEGLECSQRRLAEAAFAPEHAGETARQVLANIDAMRQAIETGAADRDLTIDDIKSMHELLMREDRATGRFAGEFRARQNWIGGRSDSPRDAAYIPPPPAYVEPLMRDLVAFINRDDVPTLAQAAIVHAQFETIHPFIDGNGRVGRCLIHTVLARRRLASRMLVPVSLVLAAYGDHYIEGLVDFREGRIDQWCGTFASAARLAIDGAAQFEERLATMITRWRFESDARPDSHLWRACEQTTITPVFTMVSLRDELRCSTTAATEVIERLEAIGIVTQVSLGKRNRVYLNRAVLRLLDDFERDLLSADGKPGRLRTSARAKTSVPAAVLPSIEHAVLESFPVGTDAPPATGTIARISGYRPDQIRLVLEKFAAEGLLERVDTQGWALTPKGRQLRAMIRTNEDL</sequence>
<keyword evidence="2" id="KW-0067">ATP-binding</keyword>
<proteinExistence type="predicted"/>
<comment type="caution">
    <text evidence="4">The sequence shown here is derived from an EMBL/GenBank/DDBJ whole genome shotgun (WGS) entry which is preliminary data.</text>
</comment>
<dbReference type="Gene3D" id="1.10.3290.10">
    <property type="entry name" value="Fido-like domain"/>
    <property type="match status" value="1"/>
</dbReference>
<keyword evidence="2" id="KW-0547">Nucleotide-binding</keyword>
<dbReference type="PANTHER" id="PTHR13504:SF38">
    <property type="entry name" value="FIDO DOMAIN-CONTAINING PROTEIN"/>
    <property type="match status" value="1"/>
</dbReference>
<dbReference type="EMBL" id="BLPG01000001">
    <property type="protein sequence ID" value="GFJ92862.1"/>
    <property type="molecule type" value="Genomic_DNA"/>
</dbReference>
<protein>
    <recommendedName>
        <fullName evidence="3">Fido domain-containing protein</fullName>
    </recommendedName>
</protein>